<protein>
    <submittedName>
        <fullName evidence="1">Uncharacterized protein</fullName>
    </submittedName>
</protein>
<evidence type="ECO:0000313" key="2">
    <source>
        <dbReference type="Proteomes" id="UP000001582"/>
    </source>
</evidence>
<dbReference type="RefSeq" id="WP_012075211.1">
    <property type="nucleotide sequence ID" value="NC_009656.1"/>
</dbReference>
<sequence>MAVAKNVDQRAGGGLMAGYSPGKVGNLAGMKIMRWRMDCAATQAVAKKSLHRRIVIV</sequence>
<dbReference type="Proteomes" id="UP000001582">
    <property type="component" value="Chromosome"/>
</dbReference>
<name>A6V3I1_PSEP7</name>
<dbReference type="EMBL" id="CP000744">
    <property type="protein sequence ID" value="ABR83184.1"/>
    <property type="molecule type" value="Genomic_DNA"/>
</dbReference>
<reference evidence="1 2" key="1">
    <citation type="submission" date="2007-06" db="EMBL/GenBank/DDBJ databases">
        <authorList>
            <person name="Dodson R.J."/>
            <person name="Harkins D."/>
            <person name="Paulsen I.T."/>
        </authorList>
    </citation>
    <scope>NUCLEOTIDE SEQUENCE [LARGE SCALE GENOMIC DNA]</scope>
    <source>
        <strain evidence="1 2">PA7</strain>
    </source>
</reference>
<gene>
    <name evidence="1" type="ordered locus">PSPA7_2244</name>
</gene>
<evidence type="ECO:0000313" key="1">
    <source>
        <dbReference type="EMBL" id="ABR83184.1"/>
    </source>
</evidence>
<organism evidence="1 2">
    <name type="scientific">Pseudomonas paraeruginosa (strain DSM 24068 / PA7)</name>
    <name type="common">Pseudomonas aeruginosa (strain PA7)</name>
    <dbReference type="NCBI Taxonomy" id="381754"/>
    <lineage>
        <taxon>Bacteria</taxon>
        <taxon>Pseudomonadati</taxon>
        <taxon>Pseudomonadota</taxon>
        <taxon>Gammaproteobacteria</taxon>
        <taxon>Pseudomonadales</taxon>
        <taxon>Pseudomonadaceae</taxon>
        <taxon>Pseudomonas</taxon>
        <taxon>Pseudomonas paraeruginosa</taxon>
    </lineage>
</organism>
<proteinExistence type="predicted"/>
<dbReference type="HOGENOM" id="CLU_2993189_0_0_6"/>
<dbReference type="AlphaFoldDB" id="A6V3I1"/>
<accession>A6V3I1</accession>
<reference evidence="1 2" key="2">
    <citation type="journal article" date="2010" name="PLoS ONE">
        <title>Complete genome sequence of the multiresistant taxonomic outlier Pseudomonas aeruginosa PA7.</title>
        <authorList>
            <person name="Roy P.H."/>
            <person name="Tetu S.G."/>
            <person name="Larouche A."/>
            <person name="Elbourne L."/>
            <person name="Tremblay S."/>
            <person name="Ren Q."/>
            <person name="Dodson R."/>
            <person name="Harkins D."/>
            <person name="Shay R."/>
            <person name="Watkins K."/>
            <person name="Mahamoud Y."/>
            <person name="Paulsen I.T."/>
        </authorList>
    </citation>
    <scope>NUCLEOTIDE SEQUENCE [LARGE SCALE GENOMIC DNA]</scope>
    <source>
        <strain evidence="1 2">PA7</strain>
    </source>
</reference>
<dbReference type="KEGG" id="pap:PSPA7_2244"/>